<proteinExistence type="predicted"/>
<gene>
    <name evidence="1" type="ORF">NCTC10899_04997</name>
</gene>
<organism evidence="1 2">
    <name type="scientific">Ectopseudomonas mendocina</name>
    <name type="common">Pseudomonas mendocina</name>
    <dbReference type="NCBI Taxonomy" id="300"/>
    <lineage>
        <taxon>Bacteria</taxon>
        <taxon>Pseudomonadati</taxon>
        <taxon>Pseudomonadota</taxon>
        <taxon>Gammaproteobacteria</taxon>
        <taxon>Pseudomonadales</taxon>
        <taxon>Pseudomonadaceae</taxon>
        <taxon>Ectopseudomonas</taxon>
    </lineage>
</organism>
<sequence length="176" mass="20647">MLTMRYLNRPAVDDYLTHDSDVQSVLEIDHDRLYERMERRSLQPWSLYLCPSIKLNLDHQDPTLDVPESNNPAAAYILCGDERTFIEISLYWNDWHEQWIVRVIESRDGEITLDTEDSRRYGLFDKAWSSFCNSASETEATEYMKALYTKQKPAAQQPNKPMAYTIPRPSIFGTWS</sequence>
<name>A0A379PPK4_ECTME</name>
<protein>
    <submittedName>
        <fullName evidence="1">Uncharacterized protein</fullName>
    </submittedName>
</protein>
<evidence type="ECO:0000313" key="2">
    <source>
        <dbReference type="Proteomes" id="UP000254260"/>
    </source>
</evidence>
<accession>A0A379PPK4</accession>
<dbReference type="EMBL" id="UGUU01000002">
    <property type="protein sequence ID" value="SUE95758.1"/>
    <property type="molecule type" value="Genomic_DNA"/>
</dbReference>
<reference evidence="1 2" key="1">
    <citation type="submission" date="2018-06" db="EMBL/GenBank/DDBJ databases">
        <authorList>
            <consortium name="Pathogen Informatics"/>
            <person name="Doyle S."/>
        </authorList>
    </citation>
    <scope>NUCLEOTIDE SEQUENCE [LARGE SCALE GENOMIC DNA]</scope>
    <source>
        <strain evidence="1 2">NCTC10899</strain>
    </source>
</reference>
<evidence type="ECO:0000313" key="1">
    <source>
        <dbReference type="EMBL" id="SUE95758.1"/>
    </source>
</evidence>
<dbReference type="Proteomes" id="UP000254260">
    <property type="component" value="Unassembled WGS sequence"/>
</dbReference>
<dbReference type="RefSeq" id="WP_115292620.1">
    <property type="nucleotide sequence ID" value="NZ_UGUU01000002.1"/>
</dbReference>
<dbReference type="AlphaFoldDB" id="A0A379PPK4"/>